<name>I1CI53_RHIO9</name>
<sequence>MAVFIGHSEKDTVTQSATCCIKYHMQPSLAKMKLKKNLWYMVFSIGFGIGLCFGSWVWCQKPFKLLEAAAEGEEKECFHPA</sequence>
<organism evidence="2 3">
    <name type="scientific">Rhizopus delemar (strain RA 99-880 / ATCC MYA-4621 / FGSC 9543 / NRRL 43880)</name>
    <name type="common">Mucormycosis agent</name>
    <name type="synonym">Rhizopus arrhizus var. delemar</name>
    <dbReference type="NCBI Taxonomy" id="246409"/>
    <lineage>
        <taxon>Eukaryota</taxon>
        <taxon>Fungi</taxon>
        <taxon>Fungi incertae sedis</taxon>
        <taxon>Mucoromycota</taxon>
        <taxon>Mucoromycotina</taxon>
        <taxon>Mucoromycetes</taxon>
        <taxon>Mucorales</taxon>
        <taxon>Mucorineae</taxon>
        <taxon>Rhizopodaceae</taxon>
        <taxon>Rhizopus</taxon>
    </lineage>
</organism>
<accession>I1CI53</accession>
<keyword evidence="1" id="KW-0812">Transmembrane</keyword>
<gene>
    <name evidence="2" type="ORF">RO3G_12844</name>
</gene>
<evidence type="ECO:0000256" key="1">
    <source>
        <dbReference type="SAM" id="Phobius"/>
    </source>
</evidence>
<evidence type="ECO:0000313" key="3">
    <source>
        <dbReference type="Proteomes" id="UP000009138"/>
    </source>
</evidence>
<dbReference type="EMBL" id="CH476742">
    <property type="protein sequence ID" value="EIE88133.1"/>
    <property type="molecule type" value="Genomic_DNA"/>
</dbReference>
<dbReference type="GeneID" id="93619809"/>
<feature type="transmembrane region" description="Helical" evidence="1">
    <location>
        <begin position="38"/>
        <end position="58"/>
    </location>
</feature>
<dbReference type="InParanoid" id="I1CI53"/>
<evidence type="ECO:0000313" key="2">
    <source>
        <dbReference type="EMBL" id="EIE88133.1"/>
    </source>
</evidence>
<dbReference type="RefSeq" id="XP_067523529.1">
    <property type="nucleotide sequence ID" value="XM_067667428.1"/>
</dbReference>
<dbReference type="AlphaFoldDB" id="I1CI53"/>
<reference evidence="2 3" key="1">
    <citation type="journal article" date="2009" name="PLoS Genet.">
        <title>Genomic analysis of the basal lineage fungus Rhizopus oryzae reveals a whole-genome duplication.</title>
        <authorList>
            <person name="Ma L.-J."/>
            <person name="Ibrahim A.S."/>
            <person name="Skory C."/>
            <person name="Grabherr M.G."/>
            <person name="Burger G."/>
            <person name="Butler M."/>
            <person name="Elias M."/>
            <person name="Idnurm A."/>
            <person name="Lang B.F."/>
            <person name="Sone T."/>
            <person name="Abe A."/>
            <person name="Calvo S.E."/>
            <person name="Corrochano L.M."/>
            <person name="Engels R."/>
            <person name="Fu J."/>
            <person name="Hansberg W."/>
            <person name="Kim J.-M."/>
            <person name="Kodira C.D."/>
            <person name="Koehrsen M.J."/>
            <person name="Liu B."/>
            <person name="Miranda-Saavedra D."/>
            <person name="O'Leary S."/>
            <person name="Ortiz-Castellanos L."/>
            <person name="Poulter R."/>
            <person name="Rodriguez-Romero J."/>
            <person name="Ruiz-Herrera J."/>
            <person name="Shen Y.-Q."/>
            <person name="Zeng Q."/>
            <person name="Galagan J."/>
            <person name="Birren B.W."/>
            <person name="Cuomo C.A."/>
            <person name="Wickes B.L."/>
        </authorList>
    </citation>
    <scope>NUCLEOTIDE SEQUENCE [LARGE SCALE GENOMIC DNA]</scope>
    <source>
        <strain evidence="3">RA 99-880 / ATCC MYA-4621 / FGSC 9543 / NRRL 43880</strain>
    </source>
</reference>
<keyword evidence="1" id="KW-0472">Membrane</keyword>
<keyword evidence="1" id="KW-1133">Transmembrane helix</keyword>
<protein>
    <submittedName>
        <fullName evidence="2">Uncharacterized protein</fullName>
    </submittedName>
</protein>
<keyword evidence="3" id="KW-1185">Reference proteome</keyword>
<proteinExistence type="predicted"/>
<dbReference type="Proteomes" id="UP000009138">
    <property type="component" value="Unassembled WGS sequence"/>
</dbReference>
<dbReference type="VEuPathDB" id="FungiDB:RO3G_12844"/>